<sequence length="907" mass="101161">MVTDASSVGKSTEVIAVDPKTTVMDSSHPYYLHSSDFPGMNLVNFTFDGRGYGSRCRSVLIALSAKNKVGFIDGSYSPPSLDSPDFKLWSRCSDVVLSWLLNSLSKEIAGSVIYSKTVKDLWTDLEDRFGQSNGAKLYHLKKELNDLVQGSNDIEGYFTKVKRLWDELDTLNANISCRCDCTCGGKAKVSKSFQDVRLIQFFMGLNDSYVVVRGNIIMISHLPSVNHAYSLLIQDEKQREIYVNNQFPGDSSSFMVANQFSGSQKFGNSNSRDGKGFPADFKFTKSKKFQGGAQANVAINDGGSVHGFNIDSRMNVQHQLSQDQFTQLIQLLQDVKRGQQGSTSSEAATNSVACADSGATKHMAFDITIFSEIIPLLIPLTVNLPNSQKVKGGLYQLQPSRALSRIFSQNNVTLSVCNQHSSILPKSKKNVDVSVCNQHSSLFPVTSSVFVVVNFKVDVMLWHTRLGHLPFSAMRNIKSIFTNSHCDINVPCEVCPLARQAKLPFPSSSITTSSIFKLIHIDTWGPYKTPTYDGYKSHTHSTSPIPLPSPHTPQLRRSTREHHQPIHLKDHAALHLGWHQDITNEFEALMSNQTWEVVELPVGKKALPCKWVYKVKHKSYGSMERLETRLVVKGDTQREGIDFNEIFSPVVKITTIRCNLAVAKTDDSISIVAVYVDDILLTGNDSTELSNLKAFLDAEFKIKDLGDVHYFLGIILSQRKFTLDLLAEFDCTDSPIISSPLDPSHNLRADEEELLSDPTIFRCLMGKLNFLTHTRPDLSFPIQHLSQYMQTPRLPHFLVGLRVVRYLRSVSAQGIFFSSSPSFKLLAFYDSDWASCPDSRRSIVDLFTKPLPVPSHSLNLRKLGVSPLPSNLRGVVSTNNGDNLYGKNDLKKMTEEQSKSREAIVLS</sequence>
<reference evidence="1" key="1">
    <citation type="journal article" date="2014" name="Nat. Commun.">
        <title>The tobacco genome sequence and its comparison with those of tomato and potato.</title>
        <authorList>
            <person name="Sierro N."/>
            <person name="Battey J.N."/>
            <person name="Ouadi S."/>
            <person name="Bakaher N."/>
            <person name="Bovet L."/>
            <person name="Willig A."/>
            <person name="Goepfert S."/>
            <person name="Peitsch M.C."/>
            <person name="Ivanov N.V."/>
        </authorList>
    </citation>
    <scope>NUCLEOTIDE SEQUENCE [LARGE SCALE GENOMIC DNA]</scope>
</reference>
<protein>
    <submittedName>
        <fullName evidence="2">Uncharacterized protein LOC142173664</fullName>
    </submittedName>
</protein>
<reference evidence="2" key="2">
    <citation type="submission" date="2025-08" db="UniProtKB">
        <authorList>
            <consortium name="RefSeq"/>
        </authorList>
    </citation>
    <scope>IDENTIFICATION</scope>
    <source>
        <tissue evidence="2">Leaf</tissue>
    </source>
</reference>
<dbReference type="Proteomes" id="UP000790787">
    <property type="component" value="Chromosome 19"/>
</dbReference>
<name>A0AC58TDU0_TOBAC</name>
<dbReference type="RefSeq" id="XP_075095380.1">
    <property type="nucleotide sequence ID" value="XM_075239279.1"/>
</dbReference>
<evidence type="ECO:0000313" key="2">
    <source>
        <dbReference type="RefSeq" id="XP_075095380.1"/>
    </source>
</evidence>
<accession>A0AC58TDU0</accession>
<gene>
    <name evidence="2" type="primary">LOC142173664</name>
</gene>
<organism evidence="1 2">
    <name type="scientific">Nicotiana tabacum</name>
    <name type="common">Common tobacco</name>
    <dbReference type="NCBI Taxonomy" id="4097"/>
    <lineage>
        <taxon>Eukaryota</taxon>
        <taxon>Viridiplantae</taxon>
        <taxon>Streptophyta</taxon>
        <taxon>Embryophyta</taxon>
        <taxon>Tracheophyta</taxon>
        <taxon>Spermatophyta</taxon>
        <taxon>Magnoliopsida</taxon>
        <taxon>eudicotyledons</taxon>
        <taxon>Gunneridae</taxon>
        <taxon>Pentapetalae</taxon>
        <taxon>asterids</taxon>
        <taxon>lamiids</taxon>
        <taxon>Solanales</taxon>
        <taxon>Solanaceae</taxon>
        <taxon>Nicotianoideae</taxon>
        <taxon>Nicotianeae</taxon>
        <taxon>Nicotiana</taxon>
    </lineage>
</organism>
<proteinExistence type="predicted"/>
<evidence type="ECO:0000313" key="1">
    <source>
        <dbReference type="Proteomes" id="UP000790787"/>
    </source>
</evidence>
<keyword evidence="1" id="KW-1185">Reference proteome</keyword>